<reference evidence="1" key="2">
    <citation type="journal article" date="2015" name="Fish Shellfish Immunol.">
        <title>Early steps in the European eel (Anguilla anguilla)-Vibrio vulnificus interaction in the gills: Role of the RtxA13 toxin.</title>
        <authorList>
            <person name="Callol A."/>
            <person name="Pajuelo D."/>
            <person name="Ebbesson L."/>
            <person name="Teles M."/>
            <person name="MacKenzie S."/>
            <person name="Amaro C."/>
        </authorList>
    </citation>
    <scope>NUCLEOTIDE SEQUENCE</scope>
</reference>
<reference evidence="1" key="1">
    <citation type="submission" date="2014-11" db="EMBL/GenBank/DDBJ databases">
        <authorList>
            <person name="Amaro Gonzalez C."/>
        </authorList>
    </citation>
    <scope>NUCLEOTIDE SEQUENCE</scope>
</reference>
<evidence type="ECO:0000313" key="1">
    <source>
        <dbReference type="EMBL" id="JAH30827.1"/>
    </source>
</evidence>
<name>A0A0E9RPU9_ANGAN</name>
<proteinExistence type="predicted"/>
<dbReference type="AlphaFoldDB" id="A0A0E9RPU9"/>
<dbReference type="EMBL" id="GBXM01073382">
    <property type="protein sequence ID" value="JAH35195.1"/>
    <property type="molecule type" value="Transcribed_RNA"/>
</dbReference>
<protein>
    <submittedName>
        <fullName evidence="1">Uncharacterized protein</fullName>
    </submittedName>
</protein>
<accession>A0A0E9RPU9</accession>
<dbReference type="EMBL" id="GBXM01080672">
    <property type="protein sequence ID" value="JAH27905.1"/>
    <property type="molecule type" value="Transcribed_RNA"/>
</dbReference>
<organism evidence="1">
    <name type="scientific">Anguilla anguilla</name>
    <name type="common">European freshwater eel</name>
    <name type="synonym">Muraena anguilla</name>
    <dbReference type="NCBI Taxonomy" id="7936"/>
    <lineage>
        <taxon>Eukaryota</taxon>
        <taxon>Metazoa</taxon>
        <taxon>Chordata</taxon>
        <taxon>Craniata</taxon>
        <taxon>Vertebrata</taxon>
        <taxon>Euteleostomi</taxon>
        <taxon>Actinopterygii</taxon>
        <taxon>Neopterygii</taxon>
        <taxon>Teleostei</taxon>
        <taxon>Anguilliformes</taxon>
        <taxon>Anguillidae</taxon>
        <taxon>Anguilla</taxon>
    </lineage>
</organism>
<dbReference type="EMBL" id="GBXM01077750">
    <property type="protein sequence ID" value="JAH30827.1"/>
    <property type="molecule type" value="Transcribed_RNA"/>
</dbReference>
<sequence>MPPCFTIQRSVQLQFLHLWETSISTGMNLRRKNVTDCICMILSLSRELGVWCATGLLHSSCSWVRLLIMQN</sequence>